<evidence type="ECO:0000259" key="2">
    <source>
        <dbReference type="Pfam" id="PF05378"/>
    </source>
</evidence>
<dbReference type="SUPFAM" id="SSF53067">
    <property type="entry name" value="Actin-like ATPase domain"/>
    <property type="match status" value="2"/>
</dbReference>
<dbReference type="Gene3D" id="2.40.390.10">
    <property type="entry name" value="CV3147-like"/>
    <property type="match status" value="1"/>
</dbReference>
<dbReference type="InterPro" id="IPR027479">
    <property type="entry name" value="S-Me-THD_N_sf"/>
</dbReference>
<feature type="domain" description="S-Me-THD-like C-terminal" evidence="4">
    <location>
        <begin position="762"/>
        <end position="956"/>
    </location>
</feature>
<dbReference type="Pfam" id="PF20906">
    <property type="entry name" value="S-Me-THD_C"/>
    <property type="match status" value="1"/>
</dbReference>
<accession>A0ABR4EGY4</accession>
<dbReference type="Pfam" id="PF06032">
    <property type="entry name" value="S-Me-THD_N"/>
    <property type="match status" value="1"/>
</dbReference>
<keyword evidence="6" id="KW-1185">Reference proteome</keyword>
<organism evidence="5 6">
    <name type="scientific">Diaporthe vaccinii</name>
    <dbReference type="NCBI Taxonomy" id="105482"/>
    <lineage>
        <taxon>Eukaryota</taxon>
        <taxon>Fungi</taxon>
        <taxon>Dikarya</taxon>
        <taxon>Ascomycota</taxon>
        <taxon>Pezizomycotina</taxon>
        <taxon>Sordariomycetes</taxon>
        <taxon>Sordariomycetidae</taxon>
        <taxon>Diaporthales</taxon>
        <taxon>Diaporthaceae</taxon>
        <taxon>Diaporthe</taxon>
        <taxon>Diaporthe eres species complex</taxon>
    </lineage>
</organism>
<evidence type="ECO:0008006" key="7">
    <source>
        <dbReference type="Google" id="ProtNLM"/>
    </source>
</evidence>
<evidence type="ECO:0000259" key="1">
    <source>
        <dbReference type="Pfam" id="PF01968"/>
    </source>
</evidence>
<dbReference type="EMBL" id="JBAWTH010000055">
    <property type="protein sequence ID" value="KAL2281724.1"/>
    <property type="molecule type" value="Genomic_DNA"/>
</dbReference>
<dbReference type="EMBL" id="JBAWTH010000055">
    <property type="protein sequence ID" value="KAL2281722.1"/>
    <property type="molecule type" value="Genomic_DNA"/>
</dbReference>
<dbReference type="InterPro" id="IPR010318">
    <property type="entry name" value="S-Me-THD_N"/>
</dbReference>
<protein>
    <recommendedName>
        <fullName evidence="7">Hydantoinase</fullName>
    </recommendedName>
</protein>
<dbReference type="InterPro" id="IPR043129">
    <property type="entry name" value="ATPase_NBD"/>
</dbReference>
<dbReference type="Gene3D" id="3.40.1610.10">
    <property type="entry name" value="CV3147-like domain"/>
    <property type="match status" value="1"/>
</dbReference>
<dbReference type="InterPro" id="IPR002821">
    <property type="entry name" value="Hydantoinase_A"/>
</dbReference>
<gene>
    <name evidence="5" type="ORF">FJTKL_11403</name>
</gene>
<dbReference type="PANTHER" id="PTHR11365">
    <property type="entry name" value="5-OXOPROLINASE RELATED"/>
    <property type="match status" value="1"/>
</dbReference>
<dbReference type="Gene3D" id="3.30.420.40">
    <property type="match status" value="1"/>
</dbReference>
<name>A0ABR4EGY4_9PEZI</name>
<dbReference type="Pfam" id="PF01968">
    <property type="entry name" value="Hydantoinase_A"/>
    <property type="match status" value="1"/>
</dbReference>
<dbReference type="Proteomes" id="UP001600888">
    <property type="component" value="Unassembled WGS sequence"/>
</dbReference>
<evidence type="ECO:0000259" key="3">
    <source>
        <dbReference type="Pfam" id="PF06032"/>
    </source>
</evidence>
<dbReference type="InterPro" id="IPR048350">
    <property type="entry name" value="S-Me-THD-like_C"/>
</dbReference>
<dbReference type="PANTHER" id="PTHR11365:SF10">
    <property type="entry name" value="HYDANTOINASE_OXOPROLINASE"/>
    <property type="match status" value="1"/>
</dbReference>
<evidence type="ECO:0000313" key="6">
    <source>
        <dbReference type="Proteomes" id="UP001600888"/>
    </source>
</evidence>
<dbReference type="Pfam" id="PF05378">
    <property type="entry name" value="Hydant_A_N"/>
    <property type="match status" value="1"/>
</dbReference>
<evidence type="ECO:0000313" key="5">
    <source>
        <dbReference type="EMBL" id="KAL2281722.1"/>
    </source>
</evidence>
<dbReference type="SUPFAM" id="SSF160991">
    <property type="entry name" value="CV3147-like"/>
    <property type="match status" value="1"/>
</dbReference>
<sequence>MPETTSKTMADTSEVRVVGVDVGGTNTDAVILDGNEVIGWHKAPTTKDIHSGVTKSIIEALKMANVPAASIMAIKIGTTQFVNAILELDRSKLDRVAVLRLCGPYTRSVTPFDGFPHALKSVMEGYYAYLDGGYQIDGQEISAVSNDQLRAHAHKIKELGIQAITIVGVYSPSYKKQEEDAAAFLAEEMGPGFDISCSHSIGQAGFLERENAAILNASIRRFSRQVVHSLDKATRFLVNAGLYITLNDGTLARASYAAANPLRCFSSGPTNSARGAAFLAREMVSTNAENDDRDLLVIDVGGTTTDVCSLLPNGYPRQSAACVKVAGVKTNFSMPDVHSIALGAGSVIRNHESQVSVGPDSVALEESTKALHSGGPFFTAGDLKHLQPDELHQQGIAFETIDSAKRVIQRLIQDSVTASKTKVEDATVLLVGGGSFILPDRIEGTDSVVRPPFYQVANAVGAAIGKISSTFDKLIKPGDRNVRDIVEDGKRQAIVMCEQAGGDPSDVEIVDLETIPEPYAMDGTFRLVVRVVSSIKDVAALGRNHTETEDMDYDQDSSFTTAGQLHDSERTRADGRAQHSQLDVEGYRPDIKNGVWTVSETDIELLIAGTGVLGVGCIGEATNQLLSLKACLREGRKIRIVSCRSVGDEDVICAPLYMGSPSVFVERLPAGNETKEAMYATLDCAGISNFSHIVPTEIGGINALEALLSGALLDKTVLDADLMGRAYPHVYMTVLGVHGKKLTPAALSDGNGNIVQIKSARDDWHLEELARAACGAMKSIAGMCLSPLVGSESKLFVQNSYSVAWEMGRRMYLARQSKINVAQAIAKPADGDVLFSGKIHSVSRKVANSLTQGICVIRSEGSSGLETDDDDEYLELIFTNEFSAAVLKRKEGNSYVDKYLAASPDLICMLDGADGMPIGVTEVRYGLRVDIIAMPAPAVWYTMEGLKRAGPTVFGLPAIRSEISKKAARPWPSIFDIYGGA</sequence>
<feature type="domain" description="Hydantoinase A/oxoprolinase" evidence="1">
    <location>
        <begin position="209"/>
        <end position="382"/>
    </location>
</feature>
<comment type="caution">
    <text evidence="5">The sequence shown here is derived from an EMBL/GenBank/DDBJ whole genome shotgun (WGS) entry which is preliminary data.</text>
</comment>
<proteinExistence type="predicted"/>
<dbReference type="InterPro" id="IPR008040">
    <property type="entry name" value="Hydant_A_N"/>
</dbReference>
<dbReference type="InterPro" id="IPR045079">
    <property type="entry name" value="Oxoprolinase-like"/>
</dbReference>
<feature type="domain" description="S-Me-THD N-terminal" evidence="3">
    <location>
        <begin position="601"/>
        <end position="758"/>
    </location>
</feature>
<reference evidence="5 6" key="1">
    <citation type="submission" date="2024-03" db="EMBL/GenBank/DDBJ databases">
        <title>A high-quality draft genome sequence of Diaporthe vaccinii, a causative agent of upright dieback and viscid rot disease in cranberry plants.</title>
        <authorList>
            <person name="Sarrasin M."/>
            <person name="Lang B.F."/>
            <person name="Burger G."/>
        </authorList>
    </citation>
    <scope>NUCLEOTIDE SEQUENCE [LARGE SCALE GENOMIC DNA]</scope>
    <source>
        <strain evidence="5 6">IS7</strain>
    </source>
</reference>
<dbReference type="InterPro" id="IPR024071">
    <property type="entry name" value="S-Me-THD_C_sf"/>
</dbReference>
<feature type="domain" description="Hydantoinase/oxoprolinase N-terminal" evidence="2">
    <location>
        <begin position="18"/>
        <end position="188"/>
    </location>
</feature>
<evidence type="ECO:0000259" key="4">
    <source>
        <dbReference type="Pfam" id="PF20906"/>
    </source>
</evidence>